<evidence type="ECO:0000256" key="1">
    <source>
        <dbReference type="ARBA" id="ARBA00004123"/>
    </source>
</evidence>
<evidence type="ECO:0000313" key="5">
    <source>
        <dbReference type="EMBL" id="CAD5333794.1"/>
    </source>
</evidence>
<sequence>MEDGEIEEGMVTADEFPTPEVTTIETIQPPREPGKSPLELLRESKTSVEEIVAKMLSMKKQGNHKSEIRELLTQMFLNFVNLRQANRAILTEEDKVKAETERAKAPVDFTTLQLHNLMYEKSHYVKAIKACRDFKSKYPDIDLVPEQDFFRHAPEAIKDQSLSSDSSHVLMPKRLNFELHQRKELCKHRARLEEQKKSLLETIAERKKFLSSLPLHLKSLKKASLPVQNQLGIQHTKKLKQHNLAELLPPPLYVIYSQLLAQKEAFEESIELEVVGSLKDAQAYARQQSRKDSGMSSNPESSRLEDDGPDDDDDGQRRRKRPKKLTSKEGSDKAGLYQVHPLKIVLHMFDDEIPDTKPLKLVILKFEYLLKLNVVCVGAEGSQDGPEKNIFCNLFPDDAGLEPPHQSTKLILGDGQTFDENRTSRPYKWVQHLAGIDILPEVSPVLLGQEAHNTDPAKSDTFVPDLSLYRQQHRVQTVLRRIRLRKKAHLALAEQLDLLMKHELPVVNCEDAPWALHKVLCALDSWLHIQSSASKSCSLTLNSVEQVPEPMEIDVDGRSISGKEDLESIREDGELPSLVTAAASLTSSNHTPSKVSNQARSRQLALMTKNLDSPISKGKSPSFKKYEDDLDLVLDDDSEIDEPTGRTEAHVEELCPEKADNSWVDYGSREFALAFSRKTDAGKLWKLEAMVTSKKLSSNTVQISMEYPLRAPLFSLSLHASSSSGNDNGTNESDHYNELRAMEAEVNLHMLKIIPSDQENYLLSHQIRCLAMLFDYYVDDPSPDSKRGTATTVVDVGLCKPVDGKLLVRSFRGRDHRKMISWKGRGCASGYPC</sequence>
<evidence type="ECO:0000256" key="2">
    <source>
        <dbReference type="ARBA" id="ARBA00008044"/>
    </source>
</evidence>
<dbReference type="GO" id="GO:0005634">
    <property type="term" value="C:nucleus"/>
    <property type="evidence" value="ECO:0007669"/>
    <property type="project" value="UniProtKB-SubCell"/>
</dbReference>
<accession>A0A7G2FK17</accession>
<dbReference type="EMBL" id="LR881470">
    <property type="protein sequence ID" value="CAD5333794.1"/>
    <property type="molecule type" value="Genomic_DNA"/>
</dbReference>
<dbReference type="InterPro" id="IPR019163">
    <property type="entry name" value="THO_Thoc5"/>
</dbReference>
<evidence type="ECO:0000256" key="4">
    <source>
        <dbReference type="SAM" id="MobiDB-lite"/>
    </source>
</evidence>
<protein>
    <submittedName>
        <fullName evidence="5">(thale cress) hypothetical protein</fullName>
    </submittedName>
</protein>
<feature type="region of interest" description="Disordered" evidence="4">
    <location>
        <begin position="285"/>
        <end position="332"/>
    </location>
</feature>
<gene>
    <name evidence="5" type="ORF">AT9943_LOCUS21133</name>
</gene>
<comment type="similarity">
    <text evidence="2">Belongs to the THOC5 family.</text>
</comment>
<name>A0A7G2FK17_ARATH</name>
<evidence type="ECO:0000256" key="3">
    <source>
        <dbReference type="ARBA" id="ARBA00023242"/>
    </source>
</evidence>
<dbReference type="Proteomes" id="UP000516314">
    <property type="component" value="Chromosome 5"/>
</dbReference>
<reference evidence="5 6" key="1">
    <citation type="submission" date="2020-09" db="EMBL/GenBank/DDBJ databases">
        <authorList>
            <person name="Ashkenazy H."/>
        </authorList>
    </citation>
    <scope>NUCLEOTIDE SEQUENCE [LARGE SCALE GENOMIC DNA]</scope>
    <source>
        <strain evidence="6">cv. Cdm-0</strain>
    </source>
</reference>
<dbReference type="Pfam" id="PF09766">
    <property type="entry name" value="FmiP_Thoc5"/>
    <property type="match status" value="1"/>
</dbReference>
<dbReference type="PANTHER" id="PTHR13375:SF3">
    <property type="entry name" value="THO COMPLEX SUBUNIT 5 HOMOLOG"/>
    <property type="match status" value="1"/>
</dbReference>
<keyword evidence="3" id="KW-0539">Nucleus</keyword>
<evidence type="ECO:0000313" key="6">
    <source>
        <dbReference type="Proteomes" id="UP000516314"/>
    </source>
</evidence>
<organism evidence="5 6">
    <name type="scientific">Arabidopsis thaliana</name>
    <name type="common">Mouse-ear cress</name>
    <dbReference type="NCBI Taxonomy" id="3702"/>
    <lineage>
        <taxon>Eukaryota</taxon>
        <taxon>Viridiplantae</taxon>
        <taxon>Streptophyta</taxon>
        <taxon>Embryophyta</taxon>
        <taxon>Tracheophyta</taxon>
        <taxon>Spermatophyta</taxon>
        <taxon>Magnoliopsida</taxon>
        <taxon>eudicotyledons</taxon>
        <taxon>Gunneridae</taxon>
        <taxon>Pentapetalae</taxon>
        <taxon>rosids</taxon>
        <taxon>malvids</taxon>
        <taxon>Brassicales</taxon>
        <taxon>Brassicaceae</taxon>
        <taxon>Camelineae</taxon>
        <taxon>Arabidopsis</taxon>
    </lineage>
</organism>
<dbReference type="AlphaFoldDB" id="A0A7G2FK17"/>
<dbReference type="PANTHER" id="PTHR13375">
    <property type="entry name" value="FMS INTERACTING PROTEIN"/>
    <property type="match status" value="1"/>
</dbReference>
<comment type="subcellular location">
    <subcellularLocation>
        <location evidence="1">Nucleus</location>
    </subcellularLocation>
</comment>
<proteinExistence type="inferred from homology"/>